<protein>
    <submittedName>
        <fullName evidence="1">Head-tail adaptor protein</fullName>
    </submittedName>
</protein>
<dbReference type="InterPro" id="IPR008767">
    <property type="entry name" value="Phage_SPP1_head-tail_adaptor"/>
</dbReference>
<organism evidence="1 2">
    <name type="scientific">Arsenicitalea aurantiaca</name>
    <dbReference type="NCBI Taxonomy" id="1783274"/>
    <lineage>
        <taxon>Bacteria</taxon>
        <taxon>Pseudomonadati</taxon>
        <taxon>Pseudomonadota</taxon>
        <taxon>Alphaproteobacteria</taxon>
        <taxon>Hyphomicrobiales</taxon>
        <taxon>Devosiaceae</taxon>
        <taxon>Arsenicitalea</taxon>
    </lineage>
</organism>
<dbReference type="Proteomes" id="UP000281547">
    <property type="component" value="Unassembled WGS sequence"/>
</dbReference>
<dbReference type="NCBIfam" id="TIGR01563">
    <property type="entry name" value="gp16_SPP1"/>
    <property type="match status" value="1"/>
</dbReference>
<name>A0A433XF09_9HYPH</name>
<dbReference type="InterPro" id="IPR038666">
    <property type="entry name" value="SSP1_head-tail_sf"/>
</dbReference>
<accession>A0A433XF09</accession>
<dbReference type="EMBL" id="RZNJ01000002">
    <property type="protein sequence ID" value="RUT32640.1"/>
    <property type="molecule type" value="Genomic_DNA"/>
</dbReference>
<dbReference type="AlphaFoldDB" id="A0A433XF09"/>
<dbReference type="Gene3D" id="2.40.10.270">
    <property type="entry name" value="Bacteriophage SPP1 head-tail adaptor protein"/>
    <property type="match status" value="1"/>
</dbReference>
<reference evidence="1 2" key="1">
    <citation type="journal article" date="2016" name="Int. J. Syst. Evol. Microbiol.">
        <title>Arsenicitalea aurantiaca gen. nov., sp. nov., a new member of the family Hyphomicrobiaceae, isolated from high-arsenic sediment.</title>
        <authorList>
            <person name="Mu Y."/>
            <person name="Zhou L."/>
            <person name="Zeng X.C."/>
            <person name="Liu L."/>
            <person name="Pan Y."/>
            <person name="Chen X."/>
            <person name="Wang J."/>
            <person name="Li S."/>
            <person name="Li W.J."/>
            <person name="Wang Y."/>
        </authorList>
    </citation>
    <scope>NUCLEOTIDE SEQUENCE [LARGE SCALE GENOMIC DNA]</scope>
    <source>
        <strain evidence="1 2">42-50</strain>
    </source>
</reference>
<dbReference type="OrthoDB" id="7478737at2"/>
<evidence type="ECO:0000313" key="2">
    <source>
        <dbReference type="Proteomes" id="UP000281547"/>
    </source>
</evidence>
<comment type="caution">
    <text evidence="1">The sequence shown here is derived from an EMBL/GenBank/DDBJ whole genome shotgun (WGS) entry which is preliminary data.</text>
</comment>
<proteinExistence type="predicted"/>
<keyword evidence="2" id="KW-1185">Reference proteome</keyword>
<gene>
    <name evidence="1" type="ORF">EMQ25_05705</name>
</gene>
<dbReference type="Pfam" id="PF05521">
    <property type="entry name" value="Phage_HCP"/>
    <property type="match status" value="1"/>
</dbReference>
<evidence type="ECO:0000313" key="1">
    <source>
        <dbReference type="EMBL" id="RUT32640.1"/>
    </source>
</evidence>
<sequence>MIDGGRRDRRIRLERAVETGRDAMNAAIYAWHEIATVWAEKVDVSDRERMAAGEVAAEITTRFRCDWSPALDGLNPKDRLVMGSAVFDIWGVKELGTREGLEITTAKRADK</sequence>
<dbReference type="RefSeq" id="WP_127187597.1">
    <property type="nucleotide sequence ID" value="NZ_RZNJ01000002.1"/>
</dbReference>